<dbReference type="Proteomes" id="UP001516662">
    <property type="component" value="Unassembled WGS sequence"/>
</dbReference>
<comment type="caution">
    <text evidence="2">The sequence shown here is derived from an EMBL/GenBank/DDBJ whole genome shotgun (WGS) entry which is preliminary data.</text>
</comment>
<accession>A0ABR9QG78</accession>
<reference evidence="2 3" key="1">
    <citation type="submission" date="2020-10" db="EMBL/GenBank/DDBJ databases">
        <title>Bacillus sp. HD4P25, an endophyte from a halophyte.</title>
        <authorList>
            <person name="Sun J.-Q."/>
        </authorList>
    </citation>
    <scope>NUCLEOTIDE SEQUENCE [LARGE SCALE GENOMIC DNA]</scope>
    <source>
        <strain evidence="2 3">YIM 93174</strain>
    </source>
</reference>
<dbReference type="RefSeq" id="WP_193534964.1">
    <property type="nucleotide sequence ID" value="NZ_JADCLJ010000009.1"/>
</dbReference>
<feature type="signal peptide" evidence="1">
    <location>
        <begin position="1"/>
        <end position="18"/>
    </location>
</feature>
<dbReference type="Pfam" id="PF10925">
    <property type="entry name" value="DUF2680"/>
    <property type="match status" value="1"/>
</dbReference>
<proteinExistence type="predicted"/>
<evidence type="ECO:0000256" key="1">
    <source>
        <dbReference type="SAM" id="SignalP"/>
    </source>
</evidence>
<sequence length="110" mass="13131">MKRLAICLSLLCVFNLFNQPTEIIHAQKPEHKTDIKLTADQQEELENLYNEMFETKKQLINKYAEYDVITQNKAEEKLARLDKFQEKLKEHGYVPHWPHHGKKYNCDKSE</sequence>
<evidence type="ECO:0000313" key="3">
    <source>
        <dbReference type="Proteomes" id="UP001516662"/>
    </source>
</evidence>
<dbReference type="InterPro" id="IPR024485">
    <property type="entry name" value="DUF2680"/>
</dbReference>
<organism evidence="2 3">
    <name type="scientific">Litchfieldia luteola</name>
    <dbReference type="NCBI Taxonomy" id="682179"/>
    <lineage>
        <taxon>Bacteria</taxon>
        <taxon>Bacillati</taxon>
        <taxon>Bacillota</taxon>
        <taxon>Bacilli</taxon>
        <taxon>Bacillales</taxon>
        <taxon>Bacillaceae</taxon>
        <taxon>Litchfieldia</taxon>
    </lineage>
</organism>
<name>A0ABR9QG78_9BACI</name>
<keyword evidence="3" id="KW-1185">Reference proteome</keyword>
<gene>
    <name evidence="2" type="ORF">IMZ08_05355</name>
</gene>
<dbReference type="EMBL" id="JADCLJ010000009">
    <property type="protein sequence ID" value="MBE4907490.1"/>
    <property type="molecule type" value="Genomic_DNA"/>
</dbReference>
<feature type="chain" id="PRO_5045362085" evidence="1">
    <location>
        <begin position="19"/>
        <end position="110"/>
    </location>
</feature>
<keyword evidence="1" id="KW-0732">Signal</keyword>
<evidence type="ECO:0000313" key="2">
    <source>
        <dbReference type="EMBL" id="MBE4907490.1"/>
    </source>
</evidence>
<protein>
    <submittedName>
        <fullName evidence="2">DUF2680 domain-containing protein</fullName>
    </submittedName>
</protein>